<reference evidence="1 2" key="1">
    <citation type="submission" date="2019-08" db="EMBL/GenBank/DDBJ databases">
        <title>In-depth cultivation of the pig gut microbiome towards novel bacterial diversity and tailored functional studies.</title>
        <authorList>
            <person name="Wylensek D."/>
            <person name="Hitch T.C.A."/>
            <person name="Clavel T."/>
        </authorList>
    </citation>
    <scope>NUCLEOTIDE SEQUENCE [LARGE SCALE GENOMIC DNA]</scope>
    <source>
        <strain evidence="1 2">LKV-178-WT-2A</strain>
    </source>
</reference>
<evidence type="ECO:0000313" key="2">
    <source>
        <dbReference type="Proteomes" id="UP000438914"/>
    </source>
</evidence>
<protein>
    <submittedName>
        <fullName evidence="1">Uncharacterized protein</fullName>
    </submittedName>
</protein>
<sequence>MALPLRARERADTALLHRVFHYAATVDTTHMQGYATYAYNRFTIDIDKKNPLLMLVPSLYVIAHGHNRHYISETFSNNIYKRRRSDTQVLLHTTTIPRGRQAWDRVLSYLYPNIYNTTIIENYLLSPFHADNRKFYRYRVAFLLNGTARITFRPRRDNTQLVSGEALVDYYTGRVLRCTLKGEYDMIDFTLNITPGDKGFTTLLPQQCEAETRFGLLGNKLRAQALACYHRPKPPVDSFPKRDDYELMSSLRPDTLSPKELQLYTQMFTEKYKRDSVELTKVNMPKKHDFVKDVLWDVIGNNALNRFKSNFGVNNQGYIRLNPVLNPLYMSYDHNRGITYKIDLRGNYQFSDQKEITLRFRGGYAFKQHRFYWRVPLYYYFHKRKNAYLKLEVGNGNNIHSDKVRNDIQKELPDTSQLSTILDRLHEFRQADGRLVLNYDANSIFGIQLGLLFQQRTAVNKLEFRRFGWTDTYRSFAPAVQLQYRPGGWDGPIFTIDYDRSFKGILRSNTAYERWEMNGEYIYRFNRLQSLQAHGGLGFYSSKGKRAYFLSYENFRENNIPGGWNDDWSGQFELLRSSTYESSDYYLRMNLTYESPLLFLSWVPWAGHYIEMERFYVSALDAHHVHPYIEVGYGFTTRVFSVGLFTSNGRGNRVFGCKFGFELFRKW</sequence>
<dbReference type="Proteomes" id="UP000438914">
    <property type="component" value="Unassembled WGS sequence"/>
</dbReference>
<name>A0A7K0KGS6_9BACT</name>
<organism evidence="1 2">
    <name type="scientific">Hallella mizrahii</name>
    <dbReference type="NCBI Taxonomy" id="2606637"/>
    <lineage>
        <taxon>Bacteria</taxon>
        <taxon>Pseudomonadati</taxon>
        <taxon>Bacteroidota</taxon>
        <taxon>Bacteroidia</taxon>
        <taxon>Bacteroidales</taxon>
        <taxon>Prevotellaceae</taxon>
        <taxon>Hallella</taxon>
    </lineage>
</organism>
<dbReference type="InterPro" id="IPR043741">
    <property type="entry name" value="DUF5686"/>
</dbReference>
<dbReference type="AlphaFoldDB" id="A0A7K0KGS6"/>
<evidence type="ECO:0000313" key="1">
    <source>
        <dbReference type="EMBL" id="MST85092.1"/>
    </source>
</evidence>
<dbReference type="Pfam" id="PF18939">
    <property type="entry name" value="DUF5686"/>
    <property type="match status" value="2"/>
</dbReference>
<keyword evidence="2" id="KW-1185">Reference proteome</keyword>
<accession>A0A7K0KGS6</accession>
<gene>
    <name evidence="1" type="ORF">FYJ73_10540</name>
</gene>
<comment type="caution">
    <text evidence="1">The sequence shown here is derived from an EMBL/GenBank/DDBJ whole genome shotgun (WGS) entry which is preliminary data.</text>
</comment>
<proteinExistence type="predicted"/>
<dbReference type="EMBL" id="VUNG01000028">
    <property type="protein sequence ID" value="MST85092.1"/>
    <property type="molecule type" value="Genomic_DNA"/>
</dbReference>